<accession>A0ACC2V331</accession>
<dbReference type="Proteomes" id="UP001241377">
    <property type="component" value="Unassembled WGS sequence"/>
</dbReference>
<keyword evidence="2" id="KW-1185">Reference proteome</keyword>
<protein>
    <submittedName>
        <fullName evidence="1">Uncharacterized protein</fullName>
    </submittedName>
</protein>
<gene>
    <name evidence="1" type="ORF">QFC19_008197</name>
</gene>
<organism evidence="1 2">
    <name type="scientific">Naganishia cerealis</name>
    <dbReference type="NCBI Taxonomy" id="610337"/>
    <lineage>
        <taxon>Eukaryota</taxon>
        <taxon>Fungi</taxon>
        <taxon>Dikarya</taxon>
        <taxon>Basidiomycota</taxon>
        <taxon>Agaricomycotina</taxon>
        <taxon>Tremellomycetes</taxon>
        <taxon>Filobasidiales</taxon>
        <taxon>Filobasidiaceae</taxon>
        <taxon>Naganishia</taxon>
    </lineage>
</organism>
<reference evidence="1" key="1">
    <citation type="submission" date="2023-04" db="EMBL/GenBank/DDBJ databases">
        <title>Draft Genome sequencing of Naganishia species isolated from polar environments using Oxford Nanopore Technology.</title>
        <authorList>
            <person name="Leo P."/>
            <person name="Venkateswaran K."/>
        </authorList>
    </citation>
    <scope>NUCLEOTIDE SEQUENCE</scope>
    <source>
        <strain evidence="1">MNA-CCFEE 5261</strain>
    </source>
</reference>
<sequence>MPSQRASQKATPRRIVSPQEEVDELADDSSSSEESGSDEGEEWEARAILDERTVRDPSANRSRRAGSSSSRAKSSSAPRTITQYLIDWEGFDPATGKRWKPTWENAEGATQGLVDDWKKRKAEDPDLFGRYSRNLEEQKWRVVSPEKPKTKSASKQGSSSKSKSLNMAGGVASDSHRSVPAQEPTPRSTQGKRQKSVTSVPPAGSQTATGGKRKRSPHKRTSPPPPLSSSVSPPSQWGSAYGRAKRQKINVPIKPATQFTHTSKGDSPRPPESPSVVDDSQPLLPLTSSDERSAVLNSASTPLPVITTQPVSSRRQSKSKVPASPLSPPPTAAPNDTSTHSANPPPPPVVQDPRASRNHRPQPTDAGSSAESEPEASLDVSASQAEALRRAIDLLMDEEEFLEERERQSSVVVGASHEQAPAPAQVQAQAGQMPTAEKSAAAAGAGAAVEEKSGEPSIHTGKSTIQLLHPVPQITPTAFHELGMHTSAVGDSFTTSNTQPPEESILDFDDSATQGVHPSATILQPDVSGTEILQTEEMRVEAADRVTPSGTRELDGEMAAVDMEDSAESLVPVLGEDNWSRVSLGLVAYHQFTCG</sequence>
<evidence type="ECO:0000313" key="2">
    <source>
        <dbReference type="Proteomes" id="UP001241377"/>
    </source>
</evidence>
<evidence type="ECO:0000313" key="1">
    <source>
        <dbReference type="EMBL" id="KAJ9093758.1"/>
    </source>
</evidence>
<dbReference type="EMBL" id="JASBWR010000119">
    <property type="protein sequence ID" value="KAJ9093758.1"/>
    <property type="molecule type" value="Genomic_DNA"/>
</dbReference>
<proteinExistence type="predicted"/>
<comment type="caution">
    <text evidence="1">The sequence shown here is derived from an EMBL/GenBank/DDBJ whole genome shotgun (WGS) entry which is preliminary data.</text>
</comment>
<name>A0ACC2V331_9TREE</name>